<evidence type="ECO:0000313" key="4">
    <source>
        <dbReference type="EMBL" id="SEN95787.1"/>
    </source>
</evidence>
<proteinExistence type="inferred from homology"/>
<dbReference type="InterPro" id="IPR006311">
    <property type="entry name" value="TAT_signal"/>
</dbReference>
<dbReference type="InterPro" id="IPR012338">
    <property type="entry name" value="Beta-lactam/transpept-like"/>
</dbReference>
<keyword evidence="3" id="KW-0732">Signal</keyword>
<dbReference type="Gene3D" id="3.50.80.20">
    <property type="entry name" value="D-Ala-D-Ala carboxypeptidase C, peptidase S13"/>
    <property type="match status" value="1"/>
</dbReference>
<evidence type="ECO:0000256" key="1">
    <source>
        <dbReference type="ARBA" id="ARBA00006096"/>
    </source>
</evidence>
<dbReference type="PRINTS" id="PR00922">
    <property type="entry name" value="DADACBPTASE3"/>
</dbReference>
<evidence type="ECO:0000313" key="5">
    <source>
        <dbReference type="Proteomes" id="UP000199372"/>
    </source>
</evidence>
<name>A0A1H8KSC5_9RHOB</name>
<dbReference type="OrthoDB" id="5372081at2"/>
<comment type="similarity">
    <text evidence="1">Belongs to the peptidase S13 family.</text>
</comment>
<dbReference type="Proteomes" id="UP000199372">
    <property type="component" value="Unassembled WGS sequence"/>
</dbReference>
<dbReference type="AlphaFoldDB" id="A0A1H8KSC5"/>
<organism evidence="4 5">
    <name type="scientific">Palleronia pelagia</name>
    <dbReference type="NCBI Taxonomy" id="387096"/>
    <lineage>
        <taxon>Bacteria</taxon>
        <taxon>Pseudomonadati</taxon>
        <taxon>Pseudomonadota</taxon>
        <taxon>Alphaproteobacteria</taxon>
        <taxon>Rhodobacterales</taxon>
        <taxon>Roseobacteraceae</taxon>
        <taxon>Palleronia</taxon>
    </lineage>
</organism>
<dbReference type="PANTHER" id="PTHR30023:SF0">
    <property type="entry name" value="PENICILLIN-SENSITIVE CARBOXYPEPTIDASE A"/>
    <property type="match status" value="1"/>
</dbReference>
<keyword evidence="4" id="KW-0121">Carboxypeptidase</keyword>
<feature type="signal peptide" evidence="3">
    <location>
        <begin position="1"/>
        <end position="22"/>
    </location>
</feature>
<evidence type="ECO:0000256" key="2">
    <source>
        <dbReference type="ARBA" id="ARBA00022801"/>
    </source>
</evidence>
<dbReference type="SUPFAM" id="SSF56601">
    <property type="entry name" value="beta-lactamase/transpeptidase-like"/>
    <property type="match status" value="1"/>
</dbReference>
<dbReference type="GO" id="GO:0000270">
    <property type="term" value="P:peptidoglycan metabolic process"/>
    <property type="evidence" value="ECO:0007669"/>
    <property type="project" value="TreeGrafter"/>
</dbReference>
<dbReference type="Pfam" id="PF02113">
    <property type="entry name" value="Peptidase_S13"/>
    <property type="match status" value="1"/>
</dbReference>
<gene>
    <name evidence="4" type="ORF">SAMN04488011_108116</name>
</gene>
<dbReference type="InterPro" id="IPR000667">
    <property type="entry name" value="Peptidase_S13"/>
</dbReference>
<dbReference type="PANTHER" id="PTHR30023">
    <property type="entry name" value="D-ALANYL-D-ALANINE CARBOXYPEPTIDASE"/>
    <property type="match status" value="1"/>
</dbReference>
<dbReference type="GO" id="GO:0006508">
    <property type="term" value="P:proteolysis"/>
    <property type="evidence" value="ECO:0007669"/>
    <property type="project" value="InterPro"/>
</dbReference>
<keyword evidence="4" id="KW-0645">Protease</keyword>
<keyword evidence="5" id="KW-1185">Reference proteome</keyword>
<dbReference type="EMBL" id="FOCM01000008">
    <property type="protein sequence ID" value="SEN95787.1"/>
    <property type="molecule type" value="Genomic_DNA"/>
</dbReference>
<dbReference type="NCBIfam" id="TIGR00666">
    <property type="entry name" value="PBP4"/>
    <property type="match status" value="1"/>
</dbReference>
<dbReference type="PROSITE" id="PS51318">
    <property type="entry name" value="TAT"/>
    <property type="match status" value="1"/>
</dbReference>
<feature type="chain" id="PRO_5011576852" evidence="3">
    <location>
        <begin position="23"/>
        <end position="487"/>
    </location>
</feature>
<keyword evidence="2" id="KW-0378">Hydrolase</keyword>
<sequence length="487" mass="52032">MRLTRRTILTGLLASAAGGALAEAPATSLRPRARAADFFKRALPTGDDLVARAGLGAGKVAFVVADATTGEILESRAPLLPQPPASTAKALTTLYHLDRLGPTHRFSTRLLATGPVVNGRIDGDLILAGGGDPTLDTDGLARLASQLKDAGVREVAGNLRIWTGALPNLHEIDVEQPDHVGYNPAVGGLNLNFNRVHFGWERKGGDYQVSMDARSATRIPGVAMARMQVVDRSGPVYTYARGEARDDWTVARGALGSNGSRWLPVRFPGLYAGEVFQTLARSNGLMIGGPVLRADAPEGDELARVDSAESRVILEDMLEYSTNLTAEIMGLSASKSDGDVETLAGSAARMNEWLKSEMGLRSVALEDHSGLGDDSRITASDMCRAMVASGPDGALRPLMKPFRTDDTTIQVAAKTGTLNFVSALTGFIGSDDGRRPLAFAVFCSDIDRRDALSMAERERPAGGRAWAGRARTLQRALIAHWNTWYRT</sequence>
<dbReference type="Gene3D" id="3.40.710.10">
    <property type="entry name" value="DD-peptidase/beta-lactamase superfamily"/>
    <property type="match status" value="1"/>
</dbReference>
<accession>A0A1H8KSC5</accession>
<protein>
    <submittedName>
        <fullName evidence="4">D-alanyl-D-alanine carboxypeptidase / D-alanyl-D-alanine-endopeptidase (Penicillin-binding protein 4)</fullName>
    </submittedName>
</protein>
<reference evidence="5" key="1">
    <citation type="submission" date="2016-10" db="EMBL/GenBank/DDBJ databases">
        <authorList>
            <person name="Varghese N."/>
            <person name="Submissions S."/>
        </authorList>
    </citation>
    <scope>NUCLEOTIDE SEQUENCE [LARGE SCALE GENOMIC DNA]</scope>
    <source>
        <strain evidence="5">DSM 26893</strain>
    </source>
</reference>
<evidence type="ECO:0000256" key="3">
    <source>
        <dbReference type="SAM" id="SignalP"/>
    </source>
</evidence>
<dbReference type="GO" id="GO:0004185">
    <property type="term" value="F:serine-type carboxypeptidase activity"/>
    <property type="evidence" value="ECO:0007669"/>
    <property type="project" value="InterPro"/>
</dbReference>